<reference evidence="2 3" key="1">
    <citation type="submission" date="2017-08" db="EMBL/GenBank/DDBJ databases">
        <title>Infants hospitalized years apart are colonized by the same room-sourced microbial strains.</title>
        <authorList>
            <person name="Brooks B."/>
            <person name="Olm M.R."/>
            <person name="Firek B.A."/>
            <person name="Baker R."/>
            <person name="Thomas B.C."/>
            <person name="Morowitz M.J."/>
            <person name="Banfield J.F."/>
        </authorList>
    </citation>
    <scope>NUCLEOTIDE SEQUENCE [LARGE SCALE GENOMIC DNA]</scope>
    <source>
        <strain evidence="2">S2_005_003_R2_43</strain>
    </source>
</reference>
<dbReference type="EMBL" id="QFPN01000001">
    <property type="protein sequence ID" value="PZQ18951.1"/>
    <property type="molecule type" value="Genomic_DNA"/>
</dbReference>
<evidence type="ECO:0000256" key="1">
    <source>
        <dbReference type="SAM" id="MobiDB-lite"/>
    </source>
</evidence>
<feature type="compositionally biased region" description="Acidic residues" evidence="1">
    <location>
        <begin position="62"/>
        <end position="77"/>
    </location>
</feature>
<organism evidence="2 3">
    <name type="scientific">Ancylobacter novellus</name>
    <name type="common">Thiobacillus novellus</name>
    <dbReference type="NCBI Taxonomy" id="921"/>
    <lineage>
        <taxon>Bacteria</taxon>
        <taxon>Pseudomonadati</taxon>
        <taxon>Pseudomonadota</taxon>
        <taxon>Alphaproteobacteria</taxon>
        <taxon>Hyphomicrobiales</taxon>
        <taxon>Xanthobacteraceae</taxon>
        <taxon>Ancylobacter</taxon>
    </lineage>
</organism>
<proteinExistence type="predicted"/>
<name>A0A2W5KPK1_ANCNO</name>
<evidence type="ECO:0000313" key="2">
    <source>
        <dbReference type="EMBL" id="PZQ18951.1"/>
    </source>
</evidence>
<dbReference type="Proteomes" id="UP000249577">
    <property type="component" value="Unassembled WGS sequence"/>
</dbReference>
<comment type="caution">
    <text evidence="2">The sequence shown here is derived from an EMBL/GenBank/DDBJ whole genome shotgun (WGS) entry which is preliminary data.</text>
</comment>
<accession>A0A2W5KPK1</accession>
<sequence>MKSFAVVATFYAYPDGRTKELFEAGRTYEREGDFVDLVVGKGLAEAGGGALPVPDALPAGDPDPEPETDPQDLEDDA</sequence>
<protein>
    <submittedName>
        <fullName evidence="2">Uncharacterized protein</fullName>
    </submittedName>
</protein>
<dbReference type="AlphaFoldDB" id="A0A2W5KPK1"/>
<feature type="region of interest" description="Disordered" evidence="1">
    <location>
        <begin position="47"/>
        <end position="77"/>
    </location>
</feature>
<evidence type="ECO:0000313" key="3">
    <source>
        <dbReference type="Proteomes" id="UP000249577"/>
    </source>
</evidence>
<gene>
    <name evidence="2" type="ORF">DI565_00670</name>
</gene>